<evidence type="ECO:0000256" key="2">
    <source>
        <dbReference type="ARBA" id="ARBA00022737"/>
    </source>
</evidence>
<keyword evidence="1" id="KW-0433">Leucine-rich repeat</keyword>
<dbReference type="Proteomes" id="UP000694892">
    <property type="component" value="Chromosome 3S"/>
</dbReference>
<feature type="compositionally biased region" description="Basic and acidic residues" evidence="3">
    <location>
        <begin position="269"/>
        <end position="295"/>
    </location>
</feature>
<dbReference type="FunFam" id="3.80.10.10:FF:000253">
    <property type="entry name" value="Leucine-rich repeat-containing protein 10"/>
    <property type="match status" value="1"/>
</dbReference>
<dbReference type="OMA" id="LWIESNC"/>
<dbReference type="SMART" id="SM00369">
    <property type="entry name" value="LRR_TYP"/>
    <property type="match status" value="5"/>
</dbReference>
<reference evidence="5" key="1">
    <citation type="journal article" date="2016" name="Nature">
        <title>Genome evolution in the allotetraploid frog Xenopus laevis.</title>
        <authorList>
            <person name="Session A.M."/>
            <person name="Uno Y."/>
            <person name="Kwon T."/>
            <person name="Chapman J.A."/>
            <person name="Toyoda A."/>
            <person name="Takahashi S."/>
            <person name="Fukui A."/>
            <person name="Hikosaka A."/>
            <person name="Suzuki A."/>
            <person name="Kondo M."/>
            <person name="van Heeringen S.J."/>
            <person name="Quigley I."/>
            <person name="Heinz S."/>
            <person name="Ogino H."/>
            <person name="Ochi H."/>
            <person name="Hellsten U."/>
            <person name="Lyons J.B."/>
            <person name="Simakov O."/>
            <person name="Putnam N."/>
            <person name="Stites J."/>
            <person name="Kuroki Y."/>
            <person name="Tanaka T."/>
            <person name="Michiue T."/>
            <person name="Watanabe M."/>
            <person name="Bogdanovic O."/>
            <person name="Lister R."/>
            <person name="Georgiou G."/>
            <person name="Paranjpe S.S."/>
            <person name="van Kruijsbergen I."/>
            <person name="Shu S."/>
            <person name="Carlson J."/>
            <person name="Kinoshita T."/>
            <person name="Ohta Y."/>
            <person name="Mawaribuchi S."/>
            <person name="Jenkins J."/>
            <person name="Grimwood J."/>
            <person name="Schmutz J."/>
            <person name="Mitros T."/>
            <person name="Mozaffari S.V."/>
            <person name="Suzuki Y."/>
            <person name="Haramoto Y."/>
            <person name="Yamamoto T.S."/>
            <person name="Takagi C."/>
            <person name="Heald R."/>
            <person name="Miller K."/>
            <person name="Haudenschild C."/>
            <person name="Kitzman J."/>
            <person name="Nakayama T."/>
            <person name="Izutsu Y."/>
            <person name="Robert J."/>
            <person name="Fortriede J."/>
            <person name="Burns K."/>
            <person name="Lotay V."/>
            <person name="Karimi K."/>
            <person name="Yasuoka Y."/>
            <person name="Dichmann D.S."/>
            <person name="Flajnik M.F."/>
            <person name="Houston D.W."/>
            <person name="Shendure J."/>
            <person name="DuPasquier L."/>
            <person name="Vize P.D."/>
            <person name="Zorn A.M."/>
            <person name="Ito M."/>
            <person name="Marcotte E.M."/>
            <person name="Wallingford J.B."/>
            <person name="Ito Y."/>
            <person name="Asashima M."/>
            <person name="Ueno N."/>
            <person name="Matsuda Y."/>
            <person name="Veenstra G.J."/>
            <person name="Fujiyama A."/>
            <person name="Harland R.M."/>
            <person name="Taira M."/>
            <person name="Rokhsar D.S."/>
        </authorList>
    </citation>
    <scope>NUCLEOTIDE SEQUENCE [LARGE SCALE GENOMIC DNA]</scope>
    <source>
        <strain evidence="5">J</strain>
    </source>
</reference>
<feature type="compositionally biased region" description="Polar residues" evidence="3">
    <location>
        <begin position="303"/>
        <end position="319"/>
    </location>
</feature>
<dbReference type="PANTHER" id="PTHR48051:SF37">
    <property type="entry name" value="LEUCINE RICH REPEAT CONTAINING 10"/>
    <property type="match status" value="1"/>
</dbReference>
<protein>
    <recommendedName>
        <fullName evidence="6">Leucine-rich repeat-containing protein 10</fullName>
    </recommendedName>
</protein>
<name>A0A974D8P4_XENLA</name>
<dbReference type="Pfam" id="PF00560">
    <property type="entry name" value="LRR_1"/>
    <property type="match status" value="1"/>
</dbReference>
<dbReference type="InterPro" id="IPR032675">
    <property type="entry name" value="LRR_dom_sf"/>
</dbReference>
<dbReference type="PROSITE" id="PS51450">
    <property type="entry name" value="LRR"/>
    <property type="match status" value="2"/>
</dbReference>
<evidence type="ECO:0000313" key="5">
    <source>
        <dbReference type="Proteomes" id="UP000694892"/>
    </source>
</evidence>
<dbReference type="GO" id="GO:0005737">
    <property type="term" value="C:cytoplasm"/>
    <property type="evidence" value="ECO:0007669"/>
    <property type="project" value="TreeGrafter"/>
</dbReference>
<sequence>MPLFTSPIIQPQKKCKIARVCSLSLFVWQTMGNTIKGIIAFIPSKTCQNYLLGELEEMPVDKMVDLSSKQLRRFPLRVCAFKELVKLYLSDNNLNTLPPELELLQNLQILALDFNHFKVLPQVVCALKQLSILYLGNNRLRDLPPELCFLKNLQTLWIESNYFTHLPVVVCELTLLKTLHAGSNPIRQLPTELKNLKELRSIWMSGTLLTDFPPVLLEMPFLDVIDVDRNGIRFFPNLVHMQSLKLVIYDHNPCRNAPKVAKGVRRVGRWSEETPEPIKRSEAEAELEKTMDNKEAQALPPKDTSQSNENPTEATTVPI</sequence>
<evidence type="ECO:0000313" key="4">
    <source>
        <dbReference type="EMBL" id="OCT87479.1"/>
    </source>
</evidence>
<keyword evidence="2" id="KW-0677">Repeat</keyword>
<dbReference type="InterPro" id="IPR001611">
    <property type="entry name" value="Leu-rich_rpt"/>
</dbReference>
<accession>A0A974D8P4</accession>
<dbReference type="SUPFAM" id="SSF52058">
    <property type="entry name" value="L domain-like"/>
    <property type="match status" value="1"/>
</dbReference>
<gene>
    <name evidence="4" type="ORF">XELAEV_18021173mg</name>
</gene>
<feature type="region of interest" description="Disordered" evidence="3">
    <location>
        <begin position="268"/>
        <end position="319"/>
    </location>
</feature>
<organism evidence="4 5">
    <name type="scientific">Xenopus laevis</name>
    <name type="common">African clawed frog</name>
    <dbReference type="NCBI Taxonomy" id="8355"/>
    <lineage>
        <taxon>Eukaryota</taxon>
        <taxon>Metazoa</taxon>
        <taxon>Chordata</taxon>
        <taxon>Craniata</taxon>
        <taxon>Vertebrata</taxon>
        <taxon>Euteleostomi</taxon>
        <taxon>Amphibia</taxon>
        <taxon>Batrachia</taxon>
        <taxon>Anura</taxon>
        <taxon>Pipoidea</taxon>
        <taxon>Pipidae</taxon>
        <taxon>Xenopodinae</taxon>
        <taxon>Xenopus</taxon>
        <taxon>Xenopus</taxon>
    </lineage>
</organism>
<dbReference type="EMBL" id="CM004471">
    <property type="protein sequence ID" value="OCT87479.1"/>
    <property type="molecule type" value="Genomic_DNA"/>
</dbReference>
<dbReference type="Gene3D" id="3.80.10.10">
    <property type="entry name" value="Ribonuclease Inhibitor"/>
    <property type="match status" value="1"/>
</dbReference>
<evidence type="ECO:0000256" key="1">
    <source>
        <dbReference type="ARBA" id="ARBA00022614"/>
    </source>
</evidence>
<dbReference type="Pfam" id="PF13855">
    <property type="entry name" value="LRR_8"/>
    <property type="match status" value="1"/>
</dbReference>
<dbReference type="PANTHER" id="PTHR48051">
    <property type="match status" value="1"/>
</dbReference>
<dbReference type="AlphaFoldDB" id="A0A974D8P4"/>
<evidence type="ECO:0008006" key="6">
    <source>
        <dbReference type="Google" id="ProtNLM"/>
    </source>
</evidence>
<dbReference type="InterPro" id="IPR003591">
    <property type="entry name" value="Leu-rich_rpt_typical-subtyp"/>
</dbReference>
<dbReference type="InterPro" id="IPR050216">
    <property type="entry name" value="LRR_domain-containing"/>
</dbReference>
<dbReference type="FunFam" id="3.80.10.10:FF:000259">
    <property type="entry name" value="Leucine-rich repeat-containing protein 10"/>
    <property type="match status" value="1"/>
</dbReference>
<proteinExistence type="predicted"/>
<evidence type="ECO:0000256" key="3">
    <source>
        <dbReference type="SAM" id="MobiDB-lite"/>
    </source>
</evidence>